<dbReference type="KEGG" id="cbae:COR50_01470"/>
<reference evidence="2 3" key="1">
    <citation type="submission" date="2017-10" db="EMBL/GenBank/DDBJ databases">
        <title>Paenichitinophaga pekingensis gen. nov., sp. nov., isolated from activated sludge.</title>
        <authorList>
            <person name="Jin D."/>
            <person name="Kong X."/>
            <person name="Deng Y."/>
            <person name="Bai Z."/>
        </authorList>
    </citation>
    <scope>NUCLEOTIDE SEQUENCE [LARGE SCALE GENOMIC DNA]</scope>
    <source>
        <strain evidence="2 3">13</strain>
    </source>
</reference>
<proteinExistence type="predicted"/>
<dbReference type="PANTHER" id="PTHR10953:SF102">
    <property type="entry name" value="ADENYLYLTRANSFERASE AND SULFURTRANSFERASE MOCS3"/>
    <property type="match status" value="1"/>
</dbReference>
<dbReference type="EMBL" id="CP023777">
    <property type="protein sequence ID" value="ATL45934.1"/>
    <property type="molecule type" value="Genomic_DNA"/>
</dbReference>
<dbReference type="PANTHER" id="PTHR10953">
    <property type="entry name" value="UBIQUITIN-ACTIVATING ENZYME E1"/>
    <property type="match status" value="1"/>
</dbReference>
<accession>A0A291QQ07</accession>
<dbReference type="OrthoDB" id="9804286at2"/>
<feature type="domain" description="THIF-type NAD/FAD binding fold" evidence="1">
    <location>
        <begin position="15"/>
        <end position="239"/>
    </location>
</feature>
<evidence type="ECO:0000259" key="1">
    <source>
        <dbReference type="Pfam" id="PF00899"/>
    </source>
</evidence>
<dbReference type="InterPro" id="IPR045886">
    <property type="entry name" value="ThiF/MoeB/HesA"/>
</dbReference>
<dbReference type="GO" id="GO:0005737">
    <property type="term" value="C:cytoplasm"/>
    <property type="evidence" value="ECO:0007669"/>
    <property type="project" value="TreeGrafter"/>
</dbReference>
<evidence type="ECO:0000313" key="3">
    <source>
        <dbReference type="Proteomes" id="UP000220133"/>
    </source>
</evidence>
<organism evidence="2 3">
    <name type="scientific">Chitinophaga caeni</name>
    <dbReference type="NCBI Taxonomy" id="2029983"/>
    <lineage>
        <taxon>Bacteria</taxon>
        <taxon>Pseudomonadati</taxon>
        <taxon>Bacteroidota</taxon>
        <taxon>Chitinophagia</taxon>
        <taxon>Chitinophagales</taxon>
        <taxon>Chitinophagaceae</taxon>
        <taxon>Chitinophaga</taxon>
    </lineage>
</organism>
<name>A0A291QQ07_9BACT</name>
<dbReference type="GO" id="GO:0016779">
    <property type="term" value="F:nucleotidyltransferase activity"/>
    <property type="evidence" value="ECO:0007669"/>
    <property type="project" value="TreeGrafter"/>
</dbReference>
<dbReference type="CDD" id="cd00757">
    <property type="entry name" value="ThiF_MoeB_HesA_family"/>
    <property type="match status" value="1"/>
</dbReference>
<dbReference type="InterPro" id="IPR000594">
    <property type="entry name" value="ThiF_NAD_FAD-bd"/>
</dbReference>
<keyword evidence="3" id="KW-1185">Reference proteome</keyword>
<dbReference type="Gene3D" id="3.40.50.720">
    <property type="entry name" value="NAD(P)-binding Rossmann-like Domain"/>
    <property type="match status" value="1"/>
</dbReference>
<dbReference type="AlphaFoldDB" id="A0A291QQ07"/>
<evidence type="ECO:0000313" key="2">
    <source>
        <dbReference type="EMBL" id="ATL45934.1"/>
    </source>
</evidence>
<dbReference type="Proteomes" id="UP000220133">
    <property type="component" value="Chromosome"/>
</dbReference>
<protein>
    <recommendedName>
        <fullName evidence="1">THIF-type NAD/FAD binding fold domain-containing protein</fullName>
    </recommendedName>
</protein>
<dbReference type="InterPro" id="IPR035985">
    <property type="entry name" value="Ubiquitin-activating_enz"/>
</dbReference>
<dbReference type="RefSeq" id="WP_098192324.1">
    <property type="nucleotide sequence ID" value="NZ_CP023777.1"/>
</dbReference>
<dbReference type="GO" id="GO:0008641">
    <property type="term" value="F:ubiquitin-like modifier activating enzyme activity"/>
    <property type="evidence" value="ECO:0007669"/>
    <property type="project" value="InterPro"/>
</dbReference>
<gene>
    <name evidence="2" type="ORF">COR50_01470</name>
</gene>
<sequence>MALTEKEILRYKHPMGVPGMGIDMQEGLKAARILVVGAGGLGSPILQYLSASGVGVLGIADFGVVMEEDLHRMPLYQMQDIRKHKAKMAASRLWGLNPFTKHYPFLLQVHPGNVGDLIENFDLVLDCSQDAATHLVINDACIIKDKPFIIAEVHNWMSWFGGFNLPLKDNERTASYRCNQELIDEYRNFDAGALGTTHGATAILLANEILKWIAGVSTFAGKLFTYDFLHNTQQIIELSPDMARLEAVRVVGILTAEAYGMELVPEIDD</sequence>
<dbReference type="SUPFAM" id="SSF69572">
    <property type="entry name" value="Activating enzymes of the ubiquitin-like proteins"/>
    <property type="match status" value="1"/>
</dbReference>
<dbReference type="GO" id="GO:0004792">
    <property type="term" value="F:thiosulfate-cyanide sulfurtransferase activity"/>
    <property type="evidence" value="ECO:0007669"/>
    <property type="project" value="TreeGrafter"/>
</dbReference>
<dbReference type="Pfam" id="PF00899">
    <property type="entry name" value="ThiF"/>
    <property type="match status" value="1"/>
</dbReference>